<keyword evidence="4" id="KW-0503">Monooxygenase</keyword>
<dbReference type="Pfam" id="PF08028">
    <property type="entry name" value="Acyl-CoA_dh_2"/>
    <property type="match status" value="1"/>
</dbReference>
<reference evidence="4 5" key="1">
    <citation type="submission" date="2015-06" db="EMBL/GenBank/DDBJ databases">
        <authorList>
            <person name="Xie B.-B."/>
            <person name="Rong J.-C."/>
            <person name="Qin Q.-L."/>
            <person name="Zhang Y.-Z."/>
        </authorList>
    </citation>
    <scope>NUCLEOTIDE SEQUENCE [LARGE SCALE GENOMIC DNA]</scope>
    <source>
        <strain evidence="4 5">JCM 20779</strain>
    </source>
</reference>
<dbReference type="PANTHER" id="PTHR43884">
    <property type="entry name" value="ACYL-COA DEHYDROGENASE"/>
    <property type="match status" value="1"/>
</dbReference>
<sequence>MNNKMTFEQIDNNIDGIINQIAAASADIEALRRLPESTVTLLKETGVFSMAMPKSMGGAELDPINQIKLIEKISRANSAAGWCTMIGSDSGYFAAMLPQELATKTYPNPHVISGAALSQTGKARKVAGGYMVSGRWPFVSGCNNAEWLIAGCKVYDGEDMVLLEGDIPQTLQCFLNMSDLEILDTWHVMGLRGTGSNDVALQQEIFVAEEMTFSFQQPRSFQDGALYQFPMAFMFNFSAVPLGVAQSALDFFLSEANKPTRQVHQAGQFLKGRALKDESFVQGAVGEAATKLRVLRAFLYHEVEQIWSLLKQGEMPSPVQQVAFLAATTEVFSGCQEIVETLVKCRGGSAVYQGNPLEQALRDIVTMNQHAMTSPRNQHQLGRALLGVPPEQILL</sequence>
<dbReference type="Pfam" id="PF02771">
    <property type="entry name" value="Acyl-CoA_dh_N"/>
    <property type="match status" value="1"/>
</dbReference>
<dbReference type="PANTHER" id="PTHR43884:SF12">
    <property type="entry name" value="ISOVALERYL-COA DEHYDROGENASE, MITOCHONDRIAL-RELATED"/>
    <property type="match status" value="1"/>
</dbReference>
<dbReference type="InterPro" id="IPR009100">
    <property type="entry name" value="AcylCoA_DH/oxidase_NM_dom_sf"/>
</dbReference>
<evidence type="ECO:0000259" key="3">
    <source>
        <dbReference type="Pfam" id="PF08028"/>
    </source>
</evidence>
<dbReference type="InterPro" id="IPR013786">
    <property type="entry name" value="AcylCoA_DH/ox_N"/>
</dbReference>
<dbReference type="SUPFAM" id="SSF47203">
    <property type="entry name" value="Acyl-CoA dehydrogenase C-terminal domain-like"/>
    <property type="match status" value="1"/>
</dbReference>
<dbReference type="Gene3D" id="1.10.540.10">
    <property type="entry name" value="Acyl-CoA dehydrogenase/oxidase, N-terminal domain"/>
    <property type="match status" value="1"/>
</dbReference>
<protein>
    <submittedName>
        <fullName evidence="4">3-hydroxy-9,10-secoandrosta-1,3,5(10)-triene-9, 17-dione monooxygenase</fullName>
    </submittedName>
</protein>
<dbReference type="Proteomes" id="UP000016521">
    <property type="component" value="Chromosome I"/>
</dbReference>
<dbReference type="InterPro" id="IPR013107">
    <property type="entry name" value="Acyl-CoA_DH_C"/>
</dbReference>
<accession>A0ABM6NIM8</accession>
<dbReference type="InterPro" id="IPR036250">
    <property type="entry name" value="AcylCo_DH-like_C"/>
</dbReference>
<keyword evidence="5" id="KW-1185">Reference proteome</keyword>
<dbReference type="InterPro" id="IPR046373">
    <property type="entry name" value="Acyl-CoA_Oxase/DH_mid-dom_sf"/>
</dbReference>
<dbReference type="InterPro" id="IPR037069">
    <property type="entry name" value="AcylCoA_DH/ox_N_sf"/>
</dbReference>
<evidence type="ECO:0000256" key="1">
    <source>
        <dbReference type="ARBA" id="ARBA00023002"/>
    </source>
</evidence>
<dbReference type="GO" id="GO:0004497">
    <property type="term" value="F:monooxygenase activity"/>
    <property type="evidence" value="ECO:0007669"/>
    <property type="project" value="UniProtKB-KW"/>
</dbReference>
<feature type="domain" description="Acyl-CoA dehydrogenase C-terminal" evidence="3">
    <location>
        <begin position="237"/>
        <end position="374"/>
    </location>
</feature>
<evidence type="ECO:0000313" key="4">
    <source>
        <dbReference type="EMBL" id="ATD08863.1"/>
    </source>
</evidence>
<dbReference type="Gene3D" id="1.20.140.10">
    <property type="entry name" value="Butyryl-CoA Dehydrogenase, subunit A, domain 3"/>
    <property type="match status" value="1"/>
</dbReference>
<evidence type="ECO:0000313" key="5">
    <source>
        <dbReference type="Proteomes" id="UP000016521"/>
    </source>
</evidence>
<dbReference type="PIRSF" id="PIRSF016578">
    <property type="entry name" value="HsaA"/>
    <property type="match status" value="1"/>
</dbReference>
<dbReference type="Gene3D" id="2.40.110.10">
    <property type="entry name" value="Butyryl-CoA Dehydrogenase, subunit A, domain 2"/>
    <property type="match status" value="1"/>
</dbReference>
<evidence type="ECO:0000259" key="2">
    <source>
        <dbReference type="Pfam" id="PF02771"/>
    </source>
</evidence>
<dbReference type="EMBL" id="CP011924">
    <property type="protein sequence ID" value="ATD08863.1"/>
    <property type="molecule type" value="Genomic_DNA"/>
</dbReference>
<dbReference type="RefSeq" id="WP_010368725.1">
    <property type="nucleotide sequence ID" value="NZ_CP011924.1"/>
</dbReference>
<keyword evidence="1" id="KW-0560">Oxidoreductase</keyword>
<name>A0ABM6NIM8_PSEO7</name>
<proteinExistence type="predicted"/>
<feature type="domain" description="Acyl-CoA dehydrogenase/oxidase N-terminal" evidence="2">
    <location>
        <begin position="20"/>
        <end position="88"/>
    </location>
</feature>
<organism evidence="4 5">
    <name type="scientific">Pseudoalteromonas piscicida</name>
    <dbReference type="NCBI Taxonomy" id="43662"/>
    <lineage>
        <taxon>Bacteria</taxon>
        <taxon>Pseudomonadati</taxon>
        <taxon>Pseudomonadota</taxon>
        <taxon>Gammaproteobacteria</taxon>
        <taxon>Alteromonadales</taxon>
        <taxon>Pseudoalteromonadaceae</taxon>
        <taxon>Pseudoalteromonas</taxon>
    </lineage>
</organism>
<dbReference type="SUPFAM" id="SSF56645">
    <property type="entry name" value="Acyl-CoA dehydrogenase NM domain-like"/>
    <property type="match status" value="1"/>
</dbReference>
<gene>
    <name evidence="4" type="primary">hsaA</name>
    <name evidence="4" type="ORF">PPIS_a4203</name>
</gene>